<dbReference type="AlphaFoldDB" id="A0AAW0CZN6"/>
<accession>A0AAW0CZN6</accession>
<feature type="region of interest" description="Disordered" evidence="1">
    <location>
        <begin position="283"/>
        <end position="303"/>
    </location>
</feature>
<feature type="compositionally biased region" description="Basic and acidic residues" evidence="1">
    <location>
        <begin position="283"/>
        <end position="301"/>
    </location>
</feature>
<sequence>MPKEPNASSSSKSPRKTATANQPTSPKRNTRAKKEDLKAWVTYRANNVWQWEGTEPFRHPQGVATRTAKDARVFEDVHPRLTVDDLATIPYEERQNPTTNNTMKLYAVKDLRNLIQLRASFLKIEHHPPSSPFPSSSMPRIVVFTPNPNDPLVLRDTKPGAIINHDYQPLQCDPGLEEIVWDGEHVPLDIGVSHTEACLLYCLDRQDIEDLAAASRFLDLKTVAVRALKVHGGFQRHNEIVVQRRRRQKATIEAAFAASHDSDAGRAQDNHLSKEVHESLRRWSDHDNHIEPAKRSQEEQLRRRRTVKQYAPVAYLDRVGDDFVSNHEWYHGKLLLWEDDLELPDPATAST</sequence>
<organism evidence="2 3">
    <name type="scientific">Paramarasmius palmivorus</name>
    <dbReference type="NCBI Taxonomy" id="297713"/>
    <lineage>
        <taxon>Eukaryota</taxon>
        <taxon>Fungi</taxon>
        <taxon>Dikarya</taxon>
        <taxon>Basidiomycota</taxon>
        <taxon>Agaricomycotina</taxon>
        <taxon>Agaricomycetes</taxon>
        <taxon>Agaricomycetidae</taxon>
        <taxon>Agaricales</taxon>
        <taxon>Marasmiineae</taxon>
        <taxon>Marasmiaceae</taxon>
        <taxon>Paramarasmius</taxon>
    </lineage>
</organism>
<proteinExistence type="predicted"/>
<evidence type="ECO:0000256" key="1">
    <source>
        <dbReference type="SAM" id="MobiDB-lite"/>
    </source>
</evidence>
<dbReference type="EMBL" id="JAYKXP010000028">
    <property type="protein sequence ID" value="KAK7043762.1"/>
    <property type="molecule type" value="Genomic_DNA"/>
</dbReference>
<evidence type="ECO:0000313" key="2">
    <source>
        <dbReference type="EMBL" id="KAK7043762.1"/>
    </source>
</evidence>
<feature type="compositionally biased region" description="Polar residues" evidence="1">
    <location>
        <begin position="1"/>
        <end position="27"/>
    </location>
</feature>
<gene>
    <name evidence="2" type="ORF">VNI00_008374</name>
</gene>
<dbReference type="Proteomes" id="UP001383192">
    <property type="component" value="Unassembled WGS sequence"/>
</dbReference>
<protein>
    <submittedName>
        <fullName evidence="2">Uncharacterized protein</fullName>
    </submittedName>
</protein>
<comment type="caution">
    <text evidence="2">The sequence shown here is derived from an EMBL/GenBank/DDBJ whole genome shotgun (WGS) entry which is preliminary data.</text>
</comment>
<name>A0AAW0CZN6_9AGAR</name>
<feature type="region of interest" description="Disordered" evidence="1">
    <location>
        <begin position="1"/>
        <end position="36"/>
    </location>
</feature>
<keyword evidence="3" id="KW-1185">Reference proteome</keyword>
<evidence type="ECO:0000313" key="3">
    <source>
        <dbReference type="Proteomes" id="UP001383192"/>
    </source>
</evidence>
<reference evidence="2 3" key="1">
    <citation type="submission" date="2024-01" db="EMBL/GenBank/DDBJ databases">
        <title>A draft genome for a cacao thread blight-causing isolate of Paramarasmius palmivorus.</title>
        <authorList>
            <person name="Baruah I.K."/>
            <person name="Bukari Y."/>
            <person name="Amoako-Attah I."/>
            <person name="Meinhardt L.W."/>
            <person name="Bailey B.A."/>
            <person name="Cohen S.P."/>
        </authorList>
    </citation>
    <scope>NUCLEOTIDE SEQUENCE [LARGE SCALE GENOMIC DNA]</scope>
    <source>
        <strain evidence="2 3">GH-12</strain>
    </source>
</reference>